<protein>
    <recommendedName>
        <fullName evidence="7">Kazal-like domain-containing protein</fullName>
    </recommendedName>
</protein>
<dbReference type="PROSITE" id="PS51465">
    <property type="entry name" value="KAZAL_2"/>
    <property type="match status" value="1"/>
</dbReference>
<evidence type="ECO:0000313" key="8">
    <source>
        <dbReference type="Ensembl" id="ENSACIP00000012320.1"/>
    </source>
</evidence>
<dbReference type="Pfam" id="PF00050">
    <property type="entry name" value="Kazal_1"/>
    <property type="match status" value="1"/>
</dbReference>
<proteinExistence type="predicted"/>
<dbReference type="PRINTS" id="PR00290">
    <property type="entry name" value="KAZALINHBTR"/>
</dbReference>
<dbReference type="AlphaFoldDB" id="A0A3Q0RVM0"/>
<evidence type="ECO:0000256" key="3">
    <source>
        <dbReference type="ARBA" id="ARBA00022690"/>
    </source>
</evidence>
<sequence length="76" mass="8278">MFYRILLLVSVAIFFCAGKSGPYQPSCVGMSGIQACPLNYSPVCGSNGITYPNECFLCIYRLETNTDILIVKDGPC</sequence>
<reference evidence="8" key="2">
    <citation type="submission" date="2025-09" db="UniProtKB">
        <authorList>
            <consortium name="Ensembl"/>
        </authorList>
    </citation>
    <scope>IDENTIFICATION</scope>
</reference>
<dbReference type="GeneTree" id="ENSGT01030000234799"/>
<dbReference type="GO" id="GO:0005576">
    <property type="term" value="C:extracellular region"/>
    <property type="evidence" value="ECO:0007669"/>
    <property type="project" value="UniProtKB-SubCell"/>
</dbReference>
<dbReference type="Ensembl" id="ENSACIT00000012666.1">
    <property type="protein sequence ID" value="ENSACIP00000012320.1"/>
    <property type="gene ID" value="ENSACIG00000009609.1"/>
</dbReference>
<dbReference type="PANTHER" id="PTHR21312">
    <property type="entry name" value="SERINE PROTEASE INHIBITOR"/>
    <property type="match status" value="1"/>
</dbReference>
<feature type="signal peptide" evidence="6">
    <location>
        <begin position="1"/>
        <end position="18"/>
    </location>
</feature>
<keyword evidence="3" id="KW-0646">Protease inhibitor</keyword>
<keyword evidence="5" id="KW-1015">Disulfide bond</keyword>
<keyword evidence="6" id="KW-0732">Signal</keyword>
<feature type="chain" id="PRO_5018610867" description="Kazal-like domain-containing protein" evidence="6">
    <location>
        <begin position="19"/>
        <end position="76"/>
    </location>
</feature>
<name>A0A3Q0RVM0_AMPCI</name>
<dbReference type="SMART" id="SM00280">
    <property type="entry name" value="KAZAL"/>
    <property type="match status" value="1"/>
</dbReference>
<dbReference type="STRING" id="61819.ENSACIP00000012320"/>
<reference evidence="8" key="1">
    <citation type="submission" date="2025-08" db="UniProtKB">
        <authorList>
            <consortium name="Ensembl"/>
        </authorList>
    </citation>
    <scope>IDENTIFICATION</scope>
</reference>
<dbReference type="Gene3D" id="3.30.60.30">
    <property type="match status" value="1"/>
</dbReference>
<feature type="domain" description="Kazal-like" evidence="7">
    <location>
        <begin position="21"/>
        <end position="76"/>
    </location>
</feature>
<evidence type="ECO:0000259" key="7">
    <source>
        <dbReference type="PROSITE" id="PS51465"/>
    </source>
</evidence>
<evidence type="ECO:0000313" key="9">
    <source>
        <dbReference type="Proteomes" id="UP000261340"/>
    </source>
</evidence>
<evidence type="ECO:0000256" key="4">
    <source>
        <dbReference type="ARBA" id="ARBA00022900"/>
    </source>
</evidence>
<dbReference type="PROSITE" id="PS00282">
    <property type="entry name" value="KAZAL_1"/>
    <property type="match status" value="1"/>
</dbReference>
<dbReference type="SUPFAM" id="SSF100895">
    <property type="entry name" value="Kazal-type serine protease inhibitors"/>
    <property type="match status" value="1"/>
</dbReference>
<dbReference type="InterPro" id="IPR002350">
    <property type="entry name" value="Kazal_dom"/>
</dbReference>
<comment type="subcellular location">
    <subcellularLocation>
        <location evidence="1">Secreted</location>
    </subcellularLocation>
</comment>
<dbReference type="GO" id="GO:0004867">
    <property type="term" value="F:serine-type endopeptidase inhibitor activity"/>
    <property type="evidence" value="ECO:0007669"/>
    <property type="project" value="UniProtKB-KW"/>
</dbReference>
<accession>A0A3Q0RVM0</accession>
<keyword evidence="4" id="KW-0722">Serine protease inhibitor</keyword>
<evidence type="ECO:0000256" key="6">
    <source>
        <dbReference type="SAM" id="SignalP"/>
    </source>
</evidence>
<keyword evidence="9" id="KW-1185">Reference proteome</keyword>
<organism evidence="8 9">
    <name type="scientific">Amphilophus citrinellus</name>
    <name type="common">Midas cichlid</name>
    <name type="synonym">Cichlasoma citrinellum</name>
    <dbReference type="NCBI Taxonomy" id="61819"/>
    <lineage>
        <taxon>Eukaryota</taxon>
        <taxon>Metazoa</taxon>
        <taxon>Chordata</taxon>
        <taxon>Craniata</taxon>
        <taxon>Vertebrata</taxon>
        <taxon>Euteleostomi</taxon>
        <taxon>Actinopterygii</taxon>
        <taxon>Neopterygii</taxon>
        <taxon>Teleostei</taxon>
        <taxon>Neoteleostei</taxon>
        <taxon>Acanthomorphata</taxon>
        <taxon>Ovalentaria</taxon>
        <taxon>Cichlomorphae</taxon>
        <taxon>Cichliformes</taxon>
        <taxon>Cichlidae</taxon>
        <taxon>New World cichlids</taxon>
        <taxon>Cichlasomatinae</taxon>
        <taxon>Heroini</taxon>
        <taxon>Amphilophus</taxon>
    </lineage>
</organism>
<dbReference type="CDD" id="cd01327">
    <property type="entry name" value="KAZAL_PSTI"/>
    <property type="match status" value="1"/>
</dbReference>
<dbReference type="OMA" id="RPSCVGM"/>
<evidence type="ECO:0000256" key="2">
    <source>
        <dbReference type="ARBA" id="ARBA00022525"/>
    </source>
</evidence>
<evidence type="ECO:0000256" key="5">
    <source>
        <dbReference type="ARBA" id="ARBA00023157"/>
    </source>
</evidence>
<dbReference type="PANTHER" id="PTHR21312:SF28">
    <property type="entry name" value="OVOINHIBITOR-RELATED"/>
    <property type="match status" value="1"/>
</dbReference>
<keyword evidence="2" id="KW-0964">Secreted</keyword>
<dbReference type="InterPro" id="IPR001239">
    <property type="entry name" value="Prot_inh_Kazal-m"/>
</dbReference>
<evidence type="ECO:0000256" key="1">
    <source>
        <dbReference type="ARBA" id="ARBA00004613"/>
    </source>
</evidence>
<dbReference type="InterPro" id="IPR036058">
    <property type="entry name" value="Kazal_dom_sf"/>
</dbReference>
<dbReference type="Proteomes" id="UP000261340">
    <property type="component" value="Unplaced"/>
</dbReference>